<keyword evidence="2" id="KW-1185">Reference proteome</keyword>
<dbReference type="SUPFAM" id="SSF101386">
    <property type="entry name" value="all-alpha NTP pyrophosphatases"/>
    <property type="match status" value="1"/>
</dbReference>
<dbReference type="GO" id="GO:0016787">
    <property type="term" value="F:hydrolase activity"/>
    <property type="evidence" value="ECO:0007669"/>
    <property type="project" value="UniProtKB-KW"/>
</dbReference>
<name>A0A0A3JEH9_9BACI</name>
<dbReference type="CDD" id="cd11532">
    <property type="entry name" value="NTP-PPase_COG4997"/>
    <property type="match status" value="1"/>
</dbReference>
<gene>
    <name evidence="1" type="ORF">CD32_09550</name>
</gene>
<organism evidence="1 2">
    <name type="scientific">Lysinibacillus odysseyi 34hs-1 = NBRC 100172</name>
    <dbReference type="NCBI Taxonomy" id="1220589"/>
    <lineage>
        <taxon>Bacteria</taxon>
        <taxon>Bacillati</taxon>
        <taxon>Bacillota</taxon>
        <taxon>Bacilli</taxon>
        <taxon>Bacillales</taxon>
        <taxon>Bacillaceae</taxon>
        <taxon>Lysinibacillus</taxon>
    </lineage>
</organism>
<protein>
    <submittedName>
        <fullName evidence="1">Phosphoribosyl-ATP pyrophosphohydrolase</fullName>
    </submittedName>
</protein>
<keyword evidence="1" id="KW-0378">Hydrolase</keyword>
<proteinExistence type="predicted"/>
<dbReference type="InterPro" id="IPR038735">
    <property type="entry name" value="MSMEG_1276-like_NTP-PPase_dom"/>
</dbReference>
<dbReference type="Proteomes" id="UP000030437">
    <property type="component" value="Unassembled WGS sequence"/>
</dbReference>
<dbReference type="eggNOG" id="COG4997">
    <property type="taxonomic scope" value="Bacteria"/>
</dbReference>
<evidence type="ECO:0000313" key="1">
    <source>
        <dbReference type="EMBL" id="KGR85452.1"/>
    </source>
</evidence>
<reference evidence="1 2" key="1">
    <citation type="submission" date="2014-02" db="EMBL/GenBank/DDBJ databases">
        <title>Draft genome sequence of Lysinibacillus odysseyi NBRC 100172.</title>
        <authorList>
            <person name="Zhang F."/>
            <person name="Wang G."/>
            <person name="Zhang L."/>
        </authorList>
    </citation>
    <scope>NUCLEOTIDE SEQUENCE [LARGE SCALE GENOMIC DNA]</scope>
    <source>
        <strain evidence="1 2">NBRC 100172</strain>
    </source>
</reference>
<dbReference type="RefSeq" id="WP_036153877.1">
    <property type="nucleotide sequence ID" value="NZ_AVCX01000007.1"/>
</dbReference>
<comment type="caution">
    <text evidence="1">The sequence shown here is derived from an EMBL/GenBank/DDBJ whole genome shotgun (WGS) entry which is preliminary data.</text>
</comment>
<dbReference type="OrthoDB" id="9813491at2"/>
<dbReference type="STRING" id="1220589.CD32_09550"/>
<dbReference type="AlphaFoldDB" id="A0A0A3JEH9"/>
<accession>A0A0A3JEH9</accession>
<evidence type="ECO:0000313" key="2">
    <source>
        <dbReference type="Proteomes" id="UP000030437"/>
    </source>
</evidence>
<dbReference type="EMBL" id="JPVP01000054">
    <property type="protein sequence ID" value="KGR85452.1"/>
    <property type="molecule type" value="Genomic_DNA"/>
</dbReference>
<sequence>MPTYNKLIRDRILEIIEAGGSSYNARTLAPEEHLTEIKKKLYEEVKEFDETTNETDALEEMADVLELLHAALKVYGKSFDELEAVRVEKKEKRGGFDQGLYLIDVEDK</sequence>